<keyword evidence="6" id="KW-0547">Nucleotide-binding</keyword>
<feature type="transmembrane region" description="Helical" evidence="11">
    <location>
        <begin position="605"/>
        <end position="632"/>
    </location>
</feature>
<dbReference type="SMART" id="SM00382">
    <property type="entry name" value="AAA"/>
    <property type="match status" value="2"/>
</dbReference>
<dbReference type="Pfam" id="PF00005">
    <property type="entry name" value="ABC_tran"/>
    <property type="match status" value="2"/>
</dbReference>
<dbReference type="InterPro" id="IPR013525">
    <property type="entry name" value="ABC2_TM"/>
</dbReference>
<feature type="transmembrane region" description="Helical" evidence="11">
    <location>
        <begin position="1379"/>
        <end position="1402"/>
    </location>
</feature>
<evidence type="ECO:0000256" key="4">
    <source>
        <dbReference type="ARBA" id="ARBA00022692"/>
    </source>
</evidence>
<dbReference type="FunFam" id="3.40.50.300:FF:000179">
    <property type="entry name" value="ABC transporter G family member 34"/>
    <property type="match status" value="1"/>
</dbReference>
<dbReference type="Pfam" id="PF06422">
    <property type="entry name" value="PDR_CDR"/>
    <property type="match status" value="1"/>
</dbReference>
<keyword evidence="7" id="KW-0067">ATP-binding</keyword>
<keyword evidence="4 11" id="KW-0812">Transmembrane</keyword>
<evidence type="ECO:0000256" key="10">
    <source>
        <dbReference type="SAM" id="MobiDB-lite"/>
    </source>
</evidence>
<feature type="compositionally biased region" description="Basic and acidic residues" evidence="10">
    <location>
        <begin position="845"/>
        <end position="859"/>
    </location>
</feature>
<feature type="transmembrane region" description="Helical" evidence="11">
    <location>
        <begin position="674"/>
        <end position="695"/>
    </location>
</feature>
<evidence type="ECO:0000256" key="7">
    <source>
        <dbReference type="ARBA" id="ARBA00022840"/>
    </source>
</evidence>
<dbReference type="SUPFAM" id="SSF52540">
    <property type="entry name" value="P-loop containing nucleoside triphosphate hydrolases"/>
    <property type="match status" value="2"/>
</dbReference>
<feature type="transmembrane region" description="Helical" evidence="11">
    <location>
        <begin position="1266"/>
        <end position="1284"/>
    </location>
</feature>
<dbReference type="PROSITE" id="PS50893">
    <property type="entry name" value="ABC_TRANSPORTER_2"/>
    <property type="match status" value="2"/>
</dbReference>
<feature type="transmembrane region" description="Helical" evidence="11">
    <location>
        <begin position="1352"/>
        <end position="1372"/>
    </location>
</feature>
<evidence type="ECO:0000256" key="2">
    <source>
        <dbReference type="ARBA" id="ARBA00006012"/>
    </source>
</evidence>
<dbReference type="EMBL" id="CAUYUE010000001">
    <property type="protein sequence ID" value="CAK0735806.1"/>
    <property type="molecule type" value="Genomic_DNA"/>
</dbReference>
<feature type="transmembrane region" description="Helical" evidence="11">
    <location>
        <begin position="1490"/>
        <end position="1513"/>
    </location>
</feature>
<keyword evidence="14" id="KW-1185">Reference proteome</keyword>
<dbReference type="GO" id="GO:0016020">
    <property type="term" value="C:membrane"/>
    <property type="evidence" value="ECO:0007669"/>
    <property type="project" value="UniProtKB-SubCell"/>
</dbReference>
<evidence type="ECO:0000256" key="3">
    <source>
        <dbReference type="ARBA" id="ARBA00022448"/>
    </source>
</evidence>
<feature type="compositionally biased region" description="Basic and acidic residues" evidence="10">
    <location>
        <begin position="24"/>
        <end position="34"/>
    </location>
</feature>
<dbReference type="GO" id="GO:0140359">
    <property type="term" value="F:ABC-type transporter activity"/>
    <property type="evidence" value="ECO:0007669"/>
    <property type="project" value="InterPro"/>
</dbReference>
<dbReference type="InterPro" id="IPR010929">
    <property type="entry name" value="PDR_CDR_ABC"/>
</dbReference>
<evidence type="ECO:0000256" key="5">
    <source>
        <dbReference type="ARBA" id="ARBA00022737"/>
    </source>
</evidence>
<feature type="transmembrane region" description="Helical" evidence="11">
    <location>
        <begin position="756"/>
        <end position="778"/>
    </location>
</feature>
<dbReference type="Pfam" id="PF08370">
    <property type="entry name" value="PDR_assoc"/>
    <property type="match status" value="1"/>
</dbReference>
<dbReference type="CDD" id="cd03232">
    <property type="entry name" value="ABCG_PDR_domain2"/>
    <property type="match status" value="1"/>
</dbReference>
<evidence type="ECO:0000256" key="6">
    <source>
        <dbReference type="ARBA" id="ARBA00022741"/>
    </source>
</evidence>
<dbReference type="PANTHER" id="PTHR19241">
    <property type="entry name" value="ATP-BINDING CASSETTE TRANSPORTER"/>
    <property type="match status" value="1"/>
</dbReference>
<feature type="transmembrane region" description="Helical" evidence="11">
    <location>
        <begin position="562"/>
        <end position="582"/>
    </location>
</feature>
<feature type="domain" description="ABC transporter" evidence="12">
    <location>
        <begin position="927"/>
        <end position="1172"/>
    </location>
</feature>
<dbReference type="GO" id="GO:0071944">
    <property type="term" value="C:cell periphery"/>
    <property type="evidence" value="ECO:0007669"/>
    <property type="project" value="UniProtKB-ARBA"/>
</dbReference>
<comment type="caution">
    <text evidence="13">The sequence shown here is derived from an EMBL/GenBank/DDBJ whole genome shotgun (WGS) entry which is preliminary data.</text>
</comment>
<feature type="transmembrane region" description="Helical" evidence="11">
    <location>
        <begin position="644"/>
        <end position="662"/>
    </location>
</feature>
<dbReference type="InterPro" id="IPR003439">
    <property type="entry name" value="ABC_transporter-like_ATP-bd"/>
</dbReference>
<dbReference type="Gene3D" id="3.40.50.300">
    <property type="entry name" value="P-loop containing nucleotide triphosphate hydrolases"/>
    <property type="match status" value="2"/>
</dbReference>
<feature type="transmembrane region" description="Helical" evidence="11">
    <location>
        <begin position="528"/>
        <end position="550"/>
    </location>
</feature>
<proteinExistence type="inferred from homology"/>
<dbReference type="Pfam" id="PF19055">
    <property type="entry name" value="ABC2_membrane_7"/>
    <property type="match status" value="2"/>
</dbReference>
<feature type="compositionally biased region" description="Low complexity" evidence="10">
    <location>
        <begin position="804"/>
        <end position="817"/>
    </location>
</feature>
<accession>A0AAV1HT86</accession>
<dbReference type="InterPro" id="IPR043926">
    <property type="entry name" value="ABCG_dom"/>
</dbReference>
<dbReference type="GO" id="GO:0016887">
    <property type="term" value="F:ATP hydrolysis activity"/>
    <property type="evidence" value="ECO:0007669"/>
    <property type="project" value="InterPro"/>
</dbReference>
<feature type="transmembrane region" description="Helical" evidence="11">
    <location>
        <begin position="1296"/>
        <end position="1313"/>
    </location>
</feature>
<evidence type="ECO:0000256" key="11">
    <source>
        <dbReference type="SAM" id="Phobius"/>
    </source>
</evidence>
<dbReference type="InterPro" id="IPR003593">
    <property type="entry name" value="AAA+_ATPase"/>
</dbReference>
<keyword evidence="8 11" id="KW-1133">Transmembrane helix</keyword>
<feature type="transmembrane region" description="Helical" evidence="11">
    <location>
        <begin position="1440"/>
        <end position="1460"/>
    </location>
</feature>
<name>A0AAV1HT86_9CHLO</name>
<feature type="transmembrane region" description="Helical" evidence="11">
    <location>
        <begin position="1408"/>
        <end position="1428"/>
    </location>
</feature>
<feature type="region of interest" description="Disordered" evidence="10">
    <location>
        <begin position="1"/>
        <end position="63"/>
    </location>
</feature>
<dbReference type="InterPro" id="IPR034003">
    <property type="entry name" value="ABCG_PDR_2"/>
</dbReference>
<gene>
    <name evidence="13" type="ORF">CVIRNUC_000642</name>
</gene>
<feature type="domain" description="ABC transporter" evidence="12">
    <location>
        <begin position="153"/>
        <end position="426"/>
    </location>
</feature>
<comment type="similarity">
    <text evidence="2">Belongs to the ABC transporter superfamily. ABCG family. PDR (TC 3.A.1.205) subfamily.</text>
</comment>
<keyword evidence="9 11" id="KW-0472">Membrane</keyword>
<protein>
    <recommendedName>
        <fullName evidence="12">ABC transporter domain-containing protein</fullName>
    </recommendedName>
</protein>
<evidence type="ECO:0000259" key="12">
    <source>
        <dbReference type="PROSITE" id="PS50893"/>
    </source>
</evidence>
<comment type="subcellular location">
    <subcellularLocation>
        <location evidence="1">Membrane</location>
        <topology evidence="1">Multi-pass membrane protein</topology>
    </subcellularLocation>
</comment>
<evidence type="ECO:0000313" key="13">
    <source>
        <dbReference type="EMBL" id="CAK0735806.1"/>
    </source>
</evidence>
<evidence type="ECO:0000256" key="8">
    <source>
        <dbReference type="ARBA" id="ARBA00022989"/>
    </source>
</evidence>
<feature type="region of interest" description="Disordered" evidence="10">
    <location>
        <begin position="804"/>
        <end position="900"/>
    </location>
</feature>
<evidence type="ECO:0000256" key="9">
    <source>
        <dbReference type="ARBA" id="ARBA00023136"/>
    </source>
</evidence>
<evidence type="ECO:0000313" key="14">
    <source>
        <dbReference type="Proteomes" id="UP001314263"/>
    </source>
</evidence>
<dbReference type="FunFam" id="3.40.50.300:FF:000059">
    <property type="entry name" value="ABC transporter G family member 40"/>
    <property type="match status" value="1"/>
</dbReference>
<organism evidence="13 14">
    <name type="scientific">Coccomyxa viridis</name>
    <dbReference type="NCBI Taxonomy" id="1274662"/>
    <lineage>
        <taxon>Eukaryota</taxon>
        <taxon>Viridiplantae</taxon>
        <taxon>Chlorophyta</taxon>
        <taxon>core chlorophytes</taxon>
        <taxon>Trebouxiophyceae</taxon>
        <taxon>Trebouxiophyceae incertae sedis</taxon>
        <taxon>Coccomyxaceae</taxon>
        <taxon>Coccomyxa</taxon>
    </lineage>
</organism>
<sequence>MEVIPVGETESLEELRMPRNSTYESEKSLRDKSAPETPDLPVPPGHDLFSSNRAIHPEGRASTDDGRKLVIDDKLSLSDRQLVVTRALDTDQQDAEDYLRRVRARFDRVNLELPTVEVRFENLHIETEVYAETSRQLPSLWNAVRASVEWAFLKLHILRVRKVKMAILSNMSSIVKPGRATLVLGPPGAGKSTLLKALAGKLRPDGLKTTGRVTYNGHELSEFLPERTAVYVEQEDQHLPELTVRETFDFSACTQGAGSNADLLEEVRRREKALGVEVDWSVDAMLRSGALAGAQHSVATEFMIHMLGLDICADTIIGNAMKRGVSGGQKKRVTSGEMIVGPKRVLFMDEISTGLDSSTTYAIIKFLRDVSHSLSYTVAIALLQPAPETYDLFDDILLIAEGCLVYHGPREHVLDFFEPLGFRCPDRKGVADFLQEVTSRKDQKQYWHDPTKPYSFMPVAEFAEHFKSFSVGRKISEDLKKPPPDTSLGSTKHGQPEGVLVRRKYALTPGQLFRVCWEREKVLVSRNLFLYGFRFIVTMFMAFVTATLFLRTDLHPDSVTSGNTYFSVIFFSLISLMFDGFAEETLTVARLEGFYKQRDNNMYPAWAYVFPTTILRLPYSLLCATLWCCIVYYPVGLAPEPSRFFTLILLLFMLHSMGIGLFRFNGALCRNENVASTGGAFLFLVLLLLGGFLLAKDDIPPWWIWFYWGCDPISYAQRALAINEFAAPRWQNMKLPSGESVGNTILDQRDIPHEQWWIWLGVGVIAFSWALFNIGVWLCHAYLDPIDAPSADIRAELKEQLAEEAAQKAAAEQPKLPGSARAGSSPVNGHATNGDIEMSSPSPRTPDHAAARKSLDGRRRPASGALRGTSRDLAALVRDSRRSLSASGHTLPGAEAGGRGMVLPFTPLNLTFHHLSYCVDLPRGTSTDPEKLGPRAAEVDGKPMLQLLRDCSGAFRPGTLTALVGSSGAGKTTLMDVLAGRKTTGKIMGDVRVSGYPKVQATFARVIGYVEQSDIHSAHITVLESLVYSARLRFSKTVSTDIVYSFVQEVMELVELEPLTNSIVGKPGIRGLSVEQRKRLTIAVELVANPSIIFMDEPTSGLDARAAAIVMRTVRNTVNTGRTVVCTIHQPSIDIFEAFDDLLLLKSGGLVTYHGSLGRNSCRLIEYFQGIKGVPALEAGLNPATWMLQVSTPGMESAIGVDFGQIYRDSSLYEENERLVQELSIPAPGSQPLHFETRYPQSALSQFKLIFWKLWQSYSRDVPYNGTRFVFAAVLALLFGLILWNCGHKKTTIQDVGNILGALYLSMLFLGIINSRTVQPVAAAERAVMYRERAAGMYSELPFASAQCLIEVPYNLAQALLFSLICYFMLGFDHDAGKFFYFILTIFLTLNLMTFYGVMAVYATPDLAFGSVISGFFYSFWNLFAGFLIGVNAMVPWWRWYYYVNPISWTLYAIIVTQLGDDSHVVIIPGGGSITIRGYLEEFYNYRTSFIGPVFGILCAFMVFFGALAILSLKLINYQRR</sequence>
<dbReference type="InterPro" id="IPR027417">
    <property type="entry name" value="P-loop_NTPase"/>
</dbReference>
<dbReference type="Pfam" id="PF01061">
    <property type="entry name" value="ABC2_membrane"/>
    <property type="match status" value="2"/>
</dbReference>
<dbReference type="GO" id="GO:0005524">
    <property type="term" value="F:ATP binding"/>
    <property type="evidence" value="ECO:0007669"/>
    <property type="project" value="UniProtKB-KW"/>
</dbReference>
<dbReference type="InterPro" id="IPR013581">
    <property type="entry name" value="PDR_assoc"/>
</dbReference>
<reference evidence="13 14" key="1">
    <citation type="submission" date="2023-10" db="EMBL/GenBank/DDBJ databases">
        <authorList>
            <person name="Maclean D."/>
            <person name="Macfadyen A."/>
        </authorList>
    </citation>
    <scope>NUCLEOTIDE SEQUENCE [LARGE SCALE GENOMIC DNA]</scope>
</reference>
<keyword evidence="5" id="KW-0677">Repeat</keyword>
<evidence type="ECO:0000256" key="1">
    <source>
        <dbReference type="ARBA" id="ARBA00004141"/>
    </source>
</evidence>
<dbReference type="Proteomes" id="UP001314263">
    <property type="component" value="Unassembled WGS sequence"/>
</dbReference>
<keyword evidence="3" id="KW-0813">Transport</keyword>